<proteinExistence type="predicted"/>
<feature type="non-terminal residue" evidence="3">
    <location>
        <position position="1"/>
    </location>
</feature>
<feature type="domain" description="PPM-type phosphatase" evidence="2">
    <location>
        <begin position="47"/>
        <end position="108"/>
    </location>
</feature>
<dbReference type="AlphaFoldDB" id="A0A835LNJ7"/>
<keyword evidence="4" id="KW-1185">Reference proteome</keyword>
<dbReference type="Gene3D" id="3.60.40.10">
    <property type="entry name" value="PPM-type phosphatase domain"/>
    <property type="match status" value="1"/>
</dbReference>
<evidence type="ECO:0000313" key="4">
    <source>
        <dbReference type="Proteomes" id="UP000631114"/>
    </source>
</evidence>
<gene>
    <name evidence="3" type="ORF">IFM89_025938</name>
</gene>
<keyword evidence="1" id="KW-0472">Membrane</keyword>
<dbReference type="SUPFAM" id="SSF81606">
    <property type="entry name" value="PP2C-like"/>
    <property type="match status" value="1"/>
</dbReference>
<evidence type="ECO:0000313" key="3">
    <source>
        <dbReference type="EMBL" id="KAF9602228.1"/>
    </source>
</evidence>
<dbReference type="Proteomes" id="UP000631114">
    <property type="component" value="Unassembled WGS sequence"/>
</dbReference>
<dbReference type="OrthoDB" id="10264738at2759"/>
<evidence type="ECO:0000256" key="1">
    <source>
        <dbReference type="SAM" id="Phobius"/>
    </source>
</evidence>
<name>A0A835LNJ7_9MAGN</name>
<reference evidence="3 4" key="1">
    <citation type="submission" date="2020-10" db="EMBL/GenBank/DDBJ databases">
        <title>The Coptis chinensis genome and diversification of protoberbering-type alkaloids.</title>
        <authorList>
            <person name="Wang B."/>
            <person name="Shu S."/>
            <person name="Song C."/>
            <person name="Liu Y."/>
        </authorList>
    </citation>
    <scope>NUCLEOTIDE SEQUENCE [LARGE SCALE GENOMIC DNA]</scope>
    <source>
        <strain evidence="3">HL-2020</strain>
        <tissue evidence="3">Leaf</tissue>
    </source>
</reference>
<protein>
    <recommendedName>
        <fullName evidence="2">PPM-type phosphatase domain-containing protein</fullName>
    </recommendedName>
</protein>
<accession>A0A835LNJ7</accession>
<sequence length="108" mass="12143">KKALEEAFINADTKLLNWVCTLICKIYVIVLNLLLFGLSFLLRLEETGKQTESGSTATAIFLRNDMLIVSHVLSRSGKAEVVTNPHRPYGNNKVSLQEIRRIREAGGW</sequence>
<keyword evidence="1" id="KW-1133">Transmembrane helix</keyword>
<organism evidence="3 4">
    <name type="scientific">Coptis chinensis</name>
    <dbReference type="NCBI Taxonomy" id="261450"/>
    <lineage>
        <taxon>Eukaryota</taxon>
        <taxon>Viridiplantae</taxon>
        <taxon>Streptophyta</taxon>
        <taxon>Embryophyta</taxon>
        <taxon>Tracheophyta</taxon>
        <taxon>Spermatophyta</taxon>
        <taxon>Magnoliopsida</taxon>
        <taxon>Ranunculales</taxon>
        <taxon>Ranunculaceae</taxon>
        <taxon>Coptidoideae</taxon>
        <taxon>Coptis</taxon>
    </lineage>
</organism>
<dbReference type="EMBL" id="JADFTS010000006">
    <property type="protein sequence ID" value="KAF9602228.1"/>
    <property type="molecule type" value="Genomic_DNA"/>
</dbReference>
<dbReference type="InterPro" id="IPR036457">
    <property type="entry name" value="PPM-type-like_dom_sf"/>
</dbReference>
<feature type="transmembrane region" description="Helical" evidence="1">
    <location>
        <begin position="15"/>
        <end position="42"/>
    </location>
</feature>
<dbReference type="Pfam" id="PF00481">
    <property type="entry name" value="PP2C"/>
    <property type="match status" value="1"/>
</dbReference>
<evidence type="ECO:0000259" key="2">
    <source>
        <dbReference type="Pfam" id="PF00481"/>
    </source>
</evidence>
<dbReference type="InterPro" id="IPR001932">
    <property type="entry name" value="PPM-type_phosphatase-like_dom"/>
</dbReference>
<comment type="caution">
    <text evidence="3">The sequence shown here is derived from an EMBL/GenBank/DDBJ whole genome shotgun (WGS) entry which is preliminary data.</text>
</comment>
<keyword evidence="1" id="KW-0812">Transmembrane</keyword>